<evidence type="ECO:0000256" key="4">
    <source>
        <dbReference type="ARBA" id="ARBA00035175"/>
    </source>
</evidence>
<dbReference type="Proteomes" id="UP000178851">
    <property type="component" value="Unassembled WGS sequence"/>
</dbReference>
<organism evidence="7 8">
    <name type="scientific">Candidatus Woesebacteria bacterium RIFCSPHIGHO2_01_FULL_39_28</name>
    <dbReference type="NCBI Taxonomy" id="1802496"/>
    <lineage>
        <taxon>Bacteria</taxon>
        <taxon>Candidatus Woeseibacteriota</taxon>
    </lineage>
</organism>
<dbReference type="PANTHER" id="PTHR15893:SF0">
    <property type="entry name" value="LARGE RIBOSOMAL SUBUNIT PROTEIN BL27M"/>
    <property type="match status" value="1"/>
</dbReference>
<dbReference type="PANTHER" id="PTHR15893">
    <property type="entry name" value="RIBOSOMAL PROTEIN L27"/>
    <property type="match status" value="1"/>
</dbReference>
<dbReference type="AlphaFoldDB" id="A0A1F7YCM2"/>
<dbReference type="Gene3D" id="2.40.50.100">
    <property type="match status" value="1"/>
</dbReference>
<dbReference type="PRINTS" id="PR00063">
    <property type="entry name" value="RIBOSOMALL27"/>
</dbReference>
<gene>
    <name evidence="7" type="ORF">A2627_03100</name>
</gene>
<evidence type="ECO:0000256" key="3">
    <source>
        <dbReference type="ARBA" id="ARBA00023274"/>
    </source>
</evidence>
<evidence type="ECO:0000256" key="5">
    <source>
        <dbReference type="ARBA" id="ARBA00035477"/>
    </source>
</evidence>
<keyword evidence="2" id="KW-0689">Ribosomal protein</keyword>
<keyword evidence="3" id="KW-0687">Ribonucleoprotein</keyword>
<proteinExistence type="inferred from homology"/>
<evidence type="ECO:0000256" key="6">
    <source>
        <dbReference type="SAM" id="MobiDB-lite"/>
    </source>
</evidence>
<feature type="region of interest" description="Disordered" evidence="6">
    <location>
        <begin position="1"/>
        <end position="28"/>
    </location>
</feature>
<evidence type="ECO:0000256" key="2">
    <source>
        <dbReference type="ARBA" id="ARBA00022980"/>
    </source>
</evidence>
<sequence length="83" mass="9014">MSKKKAGGKTSQHVNPEGKHLGLKVTHGEKVSQGNILVRQRGTKIRAGNGVKVGRDHTLYAMRQGVIKFGLKLGRKQMSISHG</sequence>
<reference evidence="7 8" key="1">
    <citation type="journal article" date="2016" name="Nat. Commun.">
        <title>Thousands of microbial genomes shed light on interconnected biogeochemical processes in an aquifer system.</title>
        <authorList>
            <person name="Anantharaman K."/>
            <person name="Brown C.T."/>
            <person name="Hug L.A."/>
            <person name="Sharon I."/>
            <person name="Castelle C.J."/>
            <person name="Probst A.J."/>
            <person name="Thomas B.C."/>
            <person name="Singh A."/>
            <person name="Wilkins M.J."/>
            <person name="Karaoz U."/>
            <person name="Brodie E.L."/>
            <person name="Williams K.H."/>
            <person name="Hubbard S.S."/>
            <person name="Banfield J.F."/>
        </authorList>
    </citation>
    <scope>NUCLEOTIDE SEQUENCE [LARGE SCALE GENOMIC DNA]</scope>
</reference>
<dbReference type="SUPFAM" id="SSF110324">
    <property type="entry name" value="Ribosomal L27 protein-like"/>
    <property type="match status" value="1"/>
</dbReference>
<evidence type="ECO:0000256" key="1">
    <source>
        <dbReference type="ARBA" id="ARBA00010797"/>
    </source>
</evidence>
<dbReference type="EMBL" id="MGGI01000025">
    <property type="protein sequence ID" value="OGM24930.1"/>
    <property type="molecule type" value="Genomic_DNA"/>
</dbReference>
<dbReference type="InterPro" id="IPR001684">
    <property type="entry name" value="Ribosomal_bL27"/>
</dbReference>
<protein>
    <recommendedName>
        <fullName evidence="4">Large ribosomal subunit protein bL27</fullName>
    </recommendedName>
    <alternativeName>
        <fullName evidence="5">50S ribosomal protein L27</fullName>
    </alternativeName>
</protein>
<dbReference type="PROSITE" id="PS00831">
    <property type="entry name" value="RIBOSOMAL_L27"/>
    <property type="match status" value="1"/>
</dbReference>
<evidence type="ECO:0000313" key="8">
    <source>
        <dbReference type="Proteomes" id="UP000178851"/>
    </source>
</evidence>
<accession>A0A1F7YCM2</accession>
<name>A0A1F7YCM2_9BACT</name>
<comment type="caution">
    <text evidence="7">The sequence shown here is derived from an EMBL/GenBank/DDBJ whole genome shotgun (WGS) entry which is preliminary data.</text>
</comment>
<evidence type="ECO:0000313" key="7">
    <source>
        <dbReference type="EMBL" id="OGM24930.1"/>
    </source>
</evidence>
<feature type="compositionally biased region" description="Basic and acidic residues" evidence="6">
    <location>
        <begin position="16"/>
        <end position="28"/>
    </location>
</feature>
<dbReference type="Pfam" id="PF01016">
    <property type="entry name" value="Ribosomal_L27"/>
    <property type="match status" value="1"/>
</dbReference>
<dbReference type="GO" id="GO:0003735">
    <property type="term" value="F:structural constituent of ribosome"/>
    <property type="evidence" value="ECO:0007669"/>
    <property type="project" value="InterPro"/>
</dbReference>
<dbReference type="InterPro" id="IPR018261">
    <property type="entry name" value="Ribosomal_bL27_CS"/>
</dbReference>
<comment type="similarity">
    <text evidence="1">Belongs to the bacterial ribosomal protein bL27 family.</text>
</comment>
<dbReference type="GO" id="GO:0022625">
    <property type="term" value="C:cytosolic large ribosomal subunit"/>
    <property type="evidence" value="ECO:0007669"/>
    <property type="project" value="TreeGrafter"/>
</dbReference>
<dbReference type="GO" id="GO:0006412">
    <property type="term" value="P:translation"/>
    <property type="evidence" value="ECO:0007669"/>
    <property type="project" value="InterPro"/>
</dbReference>